<feature type="transmembrane region" description="Helical" evidence="1">
    <location>
        <begin position="65"/>
        <end position="82"/>
    </location>
</feature>
<keyword evidence="1" id="KW-1133">Transmembrane helix</keyword>
<dbReference type="Proteomes" id="UP000696931">
    <property type="component" value="Unassembled WGS sequence"/>
</dbReference>
<organism evidence="2 3">
    <name type="scientific">Eiseniibacteriota bacterium</name>
    <dbReference type="NCBI Taxonomy" id="2212470"/>
    <lineage>
        <taxon>Bacteria</taxon>
        <taxon>Candidatus Eiseniibacteriota</taxon>
    </lineage>
</organism>
<comment type="caution">
    <text evidence="2">The sequence shown here is derived from an EMBL/GenBank/DDBJ whole genome shotgun (WGS) entry which is preliminary data.</text>
</comment>
<proteinExistence type="predicted"/>
<reference evidence="2" key="1">
    <citation type="submission" date="2020-07" db="EMBL/GenBank/DDBJ databases">
        <title>Huge and variable diversity of episymbiotic CPR bacteria and DPANN archaea in groundwater ecosystems.</title>
        <authorList>
            <person name="He C.Y."/>
            <person name="Keren R."/>
            <person name="Whittaker M."/>
            <person name="Farag I.F."/>
            <person name="Doudna J."/>
            <person name="Cate J.H.D."/>
            <person name="Banfield J.F."/>
        </authorList>
    </citation>
    <scope>NUCLEOTIDE SEQUENCE</scope>
    <source>
        <strain evidence="2">NC_groundwater_1813_Pr3_B-0.1um_71_17</strain>
    </source>
</reference>
<name>A0A933SDZ8_UNCEI</name>
<evidence type="ECO:0000313" key="2">
    <source>
        <dbReference type="EMBL" id="MBI5169965.1"/>
    </source>
</evidence>
<feature type="transmembrane region" description="Helical" evidence="1">
    <location>
        <begin position="39"/>
        <end position="58"/>
    </location>
</feature>
<evidence type="ECO:0000313" key="3">
    <source>
        <dbReference type="Proteomes" id="UP000696931"/>
    </source>
</evidence>
<keyword evidence="1" id="KW-0472">Membrane</keyword>
<dbReference type="EMBL" id="JACRIW010000076">
    <property type="protein sequence ID" value="MBI5169965.1"/>
    <property type="molecule type" value="Genomic_DNA"/>
</dbReference>
<dbReference type="InterPro" id="IPR046487">
    <property type="entry name" value="DUF6580"/>
</dbReference>
<accession>A0A933SDZ8</accession>
<feature type="transmembrane region" description="Helical" evidence="1">
    <location>
        <begin position="88"/>
        <end position="108"/>
    </location>
</feature>
<dbReference type="AlphaFoldDB" id="A0A933SDZ8"/>
<dbReference type="Pfam" id="PF20221">
    <property type="entry name" value="DUF6580"/>
    <property type="match status" value="1"/>
</dbReference>
<evidence type="ECO:0000256" key="1">
    <source>
        <dbReference type="SAM" id="Phobius"/>
    </source>
</evidence>
<sequence>MMVVLLILLAVASRLLPHAPNFAPVAALGLFAGSVYSRRAGWLVPFAALLLSDLVIGFYHPMSMFWNYLGFAACLLLGSGMIGTRRTVVRLAGATLASSVAFFTLSNFGMWASGYYPRTLAGLTECYVAALPFFRNTLASDVVYTAALFGAYALFTRLAPRGEGASARA</sequence>
<gene>
    <name evidence="2" type="ORF">HZA61_10785</name>
</gene>
<protein>
    <submittedName>
        <fullName evidence="2">Uncharacterized protein</fullName>
    </submittedName>
</protein>
<keyword evidence="1" id="KW-0812">Transmembrane</keyword>